<proteinExistence type="predicted"/>
<reference evidence="2" key="2">
    <citation type="submission" date="2021-04" db="EMBL/GenBank/DDBJ databases">
        <authorList>
            <person name="Gilroy R."/>
        </authorList>
    </citation>
    <scope>NUCLEOTIDE SEQUENCE</scope>
    <source>
        <strain evidence="2">USASDec5-558</strain>
    </source>
</reference>
<protein>
    <recommendedName>
        <fullName evidence="1">Integrase catalytic domain-containing protein</fullName>
    </recommendedName>
</protein>
<reference evidence="2" key="1">
    <citation type="journal article" date="2021" name="PeerJ">
        <title>Extensive microbial diversity within the chicken gut microbiome revealed by metagenomics and culture.</title>
        <authorList>
            <person name="Gilroy R."/>
            <person name="Ravi A."/>
            <person name="Getino M."/>
            <person name="Pursley I."/>
            <person name="Horton D.L."/>
            <person name="Alikhan N.F."/>
            <person name="Baker D."/>
            <person name="Gharbi K."/>
            <person name="Hall N."/>
            <person name="Watson M."/>
            <person name="Adriaenssens E.M."/>
            <person name="Foster-Nyarko E."/>
            <person name="Jarju S."/>
            <person name="Secka A."/>
            <person name="Antonio M."/>
            <person name="Oren A."/>
            <person name="Chaudhuri R.R."/>
            <person name="La Ragione R."/>
            <person name="Hildebrand F."/>
            <person name="Pallen M.J."/>
        </authorList>
    </citation>
    <scope>NUCLEOTIDE SEQUENCE</scope>
    <source>
        <strain evidence="2">USASDec5-558</strain>
    </source>
</reference>
<dbReference type="Proteomes" id="UP000886829">
    <property type="component" value="Unassembled WGS sequence"/>
</dbReference>
<dbReference type="PROSITE" id="PS50994">
    <property type="entry name" value="INTEGRASE"/>
    <property type="match status" value="1"/>
</dbReference>
<name>A0A9D1WDB0_9GAMM</name>
<dbReference type="EMBL" id="DXEV01000034">
    <property type="protein sequence ID" value="HIX56207.1"/>
    <property type="molecule type" value="Genomic_DNA"/>
</dbReference>
<feature type="domain" description="Integrase catalytic" evidence="1">
    <location>
        <begin position="145"/>
        <end position="196"/>
    </location>
</feature>
<accession>A0A9D1WDB0</accession>
<dbReference type="GO" id="GO:0015074">
    <property type="term" value="P:DNA integration"/>
    <property type="evidence" value="ECO:0007669"/>
    <property type="project" value="InterPro"/>
</dbReference>
<evidence type="ECO:0000313" key="2">
    <source>
        <dbReference type="EMBL" id="HIX56207.1"/>
    </source>
</evidence>
<organism evidence="2 3">
    <name type="scientific">Candidatus Anaerobiospirillum pullistercoris</name>
    <dbReference type="NCBI Taxonomy" id="2838452"/>
    <lineage>
        <taxon>Bacteria</taxon>
        <taxon>Pseudomonadati</taxon>
        <taxon>Pseudomonadota</taxon>
        <taxon>Gammaproteobacteria</taxon>
        <taxon>Aeromonadales</taxon>
        <taxon>Succinivibrionaceae</taxon>
        <taxon>Anaerobiospirillum</taxon>
    </lineage>
</organism>
<dbReference type="AlphaFoldDB" id="A0A9D1WDB0"/>
<evidence type="ECO:0000259" key="1">
    <source>
        <dbReference type="PROSITE" id="PS50994"/>
    </source>
</evidence>
<gene>
    <name evidence="2" type="ORF">H9850_01890</name>
</gene>
<dbReference type="InterPro" id="IPR001584">
    <property type="entry name" value="Integrase_cat-core"/>
</dbReference>
<sequence length="196" mass="22352">MVSVQDRKKIVALVEEVTKAHKLPLLKALECVGISTTRYYSWKKDPEADDKRTHPNRKGIVTTRQPKIALTDEEYQRVVSVLKDPRFSDLSISQLSTLSLDLFGEFIASRSTFYRIAKKEHLVGHRKPSNPAELPAGTYRRLPCKATAPNQVWCWDVSIMQYFDRAAGCKLSVYIFSIIDLYSRMIINISAEADQT</sequence>
<comment type="caution">
    <text evidence="2">The sequence shown here is derived from an EMBL/GenBank/DDBJ whole genome shotgun (WGS) entry which is preliminary data.</text>
</comment>
<evidence type="ECO:0000313" key="3">
    <source>
        <dbReference type="Proteomes" id="UP000886829"/>
    </source>
</evidence>